<dbReference type="EMBL" id="BNJF01000002">
    <property type="protein sequence ID" value="GHO45912.1"/>
    <property type="molecule type" value="Genomic_DNA"/>
</dbReference>
<gene>
    <name evidence="1" type="ORF">KSX_40750</name>
</gene>
<sequence>MSTTASDQDAPYLRLFEQVAPEYQHRQKFVRSGEALATSDVYLKWYDISRQETPIPPELVAEAHSFLLSELETGSLPLKQEVGFAIHHQCASVHILYICTWRNENEVWETLYHKHLAEGGPFQQFERSTTTPTFCVWVLGIVSHEQQAWTRYLTSQRDNAAKHAYVQDQYTGPVE</sequence>
<dbReference type="AlphaFoldDB" id="A0A8J3MRE0"/>
<dbReference type="Proteomes" id="UP000612362">
    <property type="component" value="Unassembled WGS sequence"/>
</dbReference>
<protein>
    <submittedName>
        <fullName evidence="1">Uncharacterized protein</fullName>
    </submittedName>
</protein>
<accession>A0A8J3MRE0</accession>
<reference evidence="1" key="1">
    <citation type="submission" date="2020-10" db="EMBL/GenBank/DDBJ databases">
        <title>Taxonomic study of unclassified bacteria belonging to the class Ktedonobacteria.</title>
        <authorList>
            <person name="Yabe S."/>
            <person name="Wang C.M."/>
            <person name="Zheng Y."/>
            <person name="Sakai Y."/>
            <person name="Cavaletti L."/>
            <person name="Monciardini P."/>
            <person name="Donadio S."/>
        </authorList>
    </citation>
    <scope>NUCLEOTIDE SEQUENCE</scope>
    <source>
        <strain evidence="1">SOSP1-1</strain>
    </source>
</reference>
<comment type="caution">
    <text evidence="1">The sequence shown here is derived from an EMBL/GenBank/DDBJ whole genome shotgun (WGS) entry which is preliminary data.</text>
</comment>
<evidence type="ECO:0000313" key="2">
    <source>
        <dbReference type="Proteomes" id="UP000612362"/>
    </source>
</evidence>
<keyword evidence="2" id="KW-1185">Reference proteome</keyword>
<evidence type="ECO:0000313" key="1">
    <source>
        <dbReference type="EMBL" id="GHO45912.1"/>
    </source>
</evidence>
<organism evidence="1 2">
    <name type="scientific">Ktedonospora formicarum</name>
    <dbReference type="NCBI Taxonomy" id="2778364"/>
    <lineage>
        <taxon>Bacteria</taxon>
        <taxon>Bacillati</taxon>
        <taxon>Chloroflexota</taxon>
        <taxon>Ktedonobacteria</taxon>
        <taxon>Ktedonobacterales</taxon>
        <taxon>Ktedonobacteraceae</taxon>
        <taxon>Ktedonospora</taxon>
    </lineage>
</organism>
<proteinExistence type="predicted"/>
<dbReference type="RefSeq" id="WP_220195330.1">
    <property type="nucleotide sequence ID" value="NZ_BNJF01000002.1"/>
</dbReference>
<name>A0A8J3MRE0_9CHLR</name>